<sequence>MIECFEKYKTAFLNSKGEEAIKYIDSKSVDYYKDILDKILYADKEEVMKESYINRFMIFRVRHSMQLKNLKEMDVTRLLVFAIDHGWIEKDAAIGMSVKNVKINGNMATADYYQDNKKTGIRFQFFYENEQWKYNYTSVVQFSSSLSKQQIKEFGYSDEDEFIFDMIWGESGKKVSKDIYESLIKK</sequence>
<proteinExistence type="predicted"/>
<comment type="caution">
    <text evidence="1">The sequence shown here is derived from an EMBL/GenBank/DDBJ whole genome shotgun (WGS) entry which is preliminary data.</text>
</comment>
<reference evidence="1" key="1">
    <citation type="journal article" date="2015" name="Nature">
        <title>Complex archaea that bridge the gap between prokaryotes and eukaryotes.</title>
        <authorList>
            <person name="Spang A."/>
            <person name="Saw J.H."/>
            <person name="Jorgensen S.L."/>
            <person name="Zaremba-Niedzwiedzka K."/>
            <person name="Martijn J."/>
            <person name="Lind A.E."/>
            <person name="van Eijk R."/>
            <person name="Schleper C."/>
            <person name="Guy L."/>
            <person name="Ettema T.J."/>
        </authorList>
    </citation>
    <scope>NUCLEOTIDE SEQUENCE</scope>
</reference>
<dbReference type="AlphaFoldDB" id="A0A0F9MCA1"/>
<name>A0A0F9MCA1_9ZZZZ</name>
<dbReference type="EMBL" id="LAZR01004852">
    <property type="protein sequence ID" value="KKN05020.1"/>
    <property type="molecule type" value="Genomic_DNA"/>
</dbReference>
<organism evidence="1">
    <name type="scientific">marine sediment metagenome</name>
    <dbReference type="NCBI Taxonomy" id="412755"/>
    <lineage>
        <taxon>unclassified sequences</taxon>
        <taxon>metagenomes</taxon>
        <taxon>ecological metagenomes</taxon>
    </lineage>
</organism>
<accession>A0A0F9MCA1</accession>
<protein>
    <submittedName>
        <fullName evidence="1">Uncharacterized protein</fullName>
    </submittedName>
</protein>
<gene>
    <name evidence="1" type="ORF">LCGC14_1091560</name>
</gene>
<evidence type="ECO:0000313" key="1">
    <source>
        <dbReference type="EMBL" id="KKN05020.1"/>
    </source>
</evidence>